<evidence type="ECO:0000256" key="1">
    <source>
        <dbReference type="SAM" id="SignalP"/>
    </source>
</evidence>
<reference evidence="2 3" key="1">
    <citation type="journal article" date="2013" name="Nat. Genet.">
        <title>The high-quality draft genome of peach (Prunus persica) identifies unique patterns of genetic diversity, domestication and genome evolution.</title>
        <authorList>
            <consortium name="International Peach Genome Initiative"/>
            <person name="Verde I."/>
            <person name="Abbott A.G."/>
            <person name="Scalabrin S."/>
            <person name="Jung S."/>
            <person name="Shu S."/>
            <person name="Marroni F."/>
            <person name="Zhebentyayeva T."/>
            <person name="Dettori M.T."/>
            <person name="Grimwood J."/>
            <person name="Cattonaro F."/>
            <person name="Zuccolo A."/>
            <person name="Rossini L."/>
            <person name="Jenkins J."/>
            <person name="Vendramin E."/>
            <person name="Meisel L.A."/>
            <person name="Decroocq V."/>
            <person name="Sosinski B."/>
            <person name="Prochnik S."/>
            <person name="Mitros T."/>
            <person name="Policriti A."/>
            <person name="Cipriani G."/>
            <person name="Dondini L."/>
            <person name="Ficklin S."/>
            <person name="Goodstein D.M."/>
            <person name="Xuan P."/>
            <person name="Del Fabbro C."/>
            <person name="Aramini V."/>
            <person name="Copetti D."/>
            <person name="Gonzalez S."/>
            <person name="Horner D.S."/>
            <person name="Falchi R."/>
            <person name="Lucas S."/>
            <person name="Mica E."/>
            <person name="Maldonado J."/>
            <person name="Lazzari B."/>
            <person name="Bielenberg D."/>
            <person name="Pirona R."/>
            <person name="Miculan M."/>
            <person name="Barakat A."/>
            <person name="Testolin R."/>
            <person name="Stella A."/>
            <person name="Tartarini S."/>
            <person name="Tonutti P."/>
            <person name="Arus P."/>
            <person name="Orellana A."/>
            <person name="Wells C."/>
            <person name="Main D."/>
            <person name="Vizzotto G."/>
            <person name="Silva H."/>
            <person name="Salamini F."/>
            <person name="Schmutz J."/>
            <person name="Morgante M."/>
            <person name="Rokhsar D.S."/>
        </authorList>
    </citation>
    <scope>NUCLEOTIDE SEQUENCE [LARGE SCALE GENOMIC DNA]</scope>
    <source>
        <strain evidence="3">cv. Nemared</strain>
    </source>
</reference>
<dbReference type="Gramene" id="ONH97496">
    <property type="protein sequence ID" value="ONH97496"/>
    <property type="gene ID" value="PRUPE_7G192700"/>
</dbReference>
<evidence type="ECO:0000313" key="3">
    <source>
        <dbReference type="Proteomes" id="UP000006882"/>
    </source>
</evidence>
<evidence type="ECO:0000313" key="2">
    <source>
        <dbReference type="EMBL" id="ONH97496.1"/>
    </source>
</evidence>
<keyword evidence="3" id="KW-1185">Reference proteome</keyword>
<name>A0A251NDX7_PRUPE</name>
<keyword evidence="1" id="KW-0732">Signal</keyword>
<dbReference type="Proteomes" id="UP000006882">
    <property type="component" value="Chromosome G7"/>
</dbReference>
<reference evidence="2" key="2">
    <citation type="submission" date="2016-12" db="EMBL/GenBank/DDBJ databases">
        <title>WGS assembly of Prunus persica.</title>
        <authorList>
            <person name="Verde I."/>
            <person name="Jenkins J."/>
            <person name="Dondini L."/>
            <person name="Micali S."/>
            <person name="Pagliarani G."/>
            <person name="Vendramin E."/>
            <person name="Paris R."/>
            <person name="Aramini V."/>
            <person name="Gazza L."/>
            <person name="Rossini L."/>
            <person name="Bassi D."/>
            <person name="Troggio M."/>
            <person name="Shu S."/>
            <person name="Grimwood J.H."/>
            <person name="Tartarini S."/>
            <person name="Dettori M.T."/>
            <person name="Schmutz J."/>
        </authorList>
    </citation>
    <scope>NUCLEOTIDE SEQUENCE</scope>
</reference>
<feature type="signal peptide" evidence="1">
    <location>
        <begin position="1"/>
        <end position="17"/>
    </location>
</feature>
<proteinExistence type="predicted"/>
<dbReference type="EMBL" id="CM007657">
    <property type="protein sequence ID" value="ONH97496.1"/>
    <property type="molecule type" value="Genomic_DNA"/>
</dbReference>
<feature type="chain" id="PRO_5011914228" evidence="1">
    <location>
        <begin position="18"/>
        <end position="102"/>
    </location>
</feature>
<dbReference type="Gramene" id="ONH97495">
    <property type="protein sequence ID" value="ONH97495"/>
    <property type="gene ID" value="PRUPE_7G192700"/>
</dbReference>
<accession>A0A251NDX7</accession>
<dbReference type="AlphaFoldDB" id="A0A251NDX7"/>
<dbReference type="EMBL" id="CM007657">
    <property type="protein sequence ID" value="ONH97495.1"/>
    <property type="molecule type" value="Genomic_DNA"/>
</dbReference>
<sequence length="102" mass="11169">MILTAWLFNGTLPCVLSCPLALYRANPTYPLSTKFALGRPDLETKIPCITWRVVRGWSVLRPNPILTTHSHVGWSLAPDSGGGFGQNDINTLVCMISCPVTK</sequence>
<gene>
    <name evidence="2" type="ORF">PRUPE_7G192700</name>
</gene>
<organism evidence="2 3">
    <name type="scientific">Prunus persica</name>
    <name type="common">Peach</name>
    <name type="synonym">Amygdalus persica</name>
    <dbReference type="NCBI Taxonomy" id="3760"/>
    <lineage>
        <taxon>Eukaryota</taxon>
        <taxon>Viridiplantae</taxon>
        <taxon>Streptophyta</taxon>
        <taxon>Embryophyta</taxon>
        <taxon>Tracheophyta</taxon>
        <taxon>Spermatophyta</taxon>
        <taxon>Magnoliopsida</taxon>
        <taxon>eudicotyledons</taxon>
        <taxon>Gunneridae</taxon>
        <taxon>Pentapetalae</taxon>
        <taxon>rosids</taxon>
        <taxon>fabids</taxon>
        <taxon>Rosales</taxon>
        <taxon>Rosaceae</taxon>
        <taxon>Amygdaloideae</taxon>
        <taxon>Amygdaleae</taxon>
        <taxon>Prunus</taxon>
    </lineage>
</organism>
<protein>
    <submittedName>
        <fullName evidence="2">Uncharacterized protein</fullName>
    </submittedName>
</protein>